<reference evidence="3" key="1">
    <citation type="submission" date="2022-09" db="EMBL/GenBank/DDBJ databases">
        <title>Complete genome sequence of Vulcanisaeta souniana.</title>
        <authorList>
            <person name="Kato S."/>
            <person name="Itoh T."/>
            <person name="Ohkuma M."/>
        </authorList>
    </citation>
    <scope>NUCLEOTIDE SEQUENCE [LARGE SCALE GENOMIC DNA]</scope>
    <source>
        <strain evidence="3">JCM 11219</strain>
    </source>
</reference>
<evidence type="ECO:0000313" key="3">
    <source>
        <dbReference type="Proteomes" id="UP001060771"/>
    </source>
</evidence>
<gene>
    <name evidence="2" type="ORF">Vsou_15210</name>
</gene>
<evidence type="ECO:0000313" key="2">
    <source>
        <dbReference type="EMBL" id="BDR92428.1"/>
    </source>
</evidence>
<proteinExistence type="predicted"/>
<dbReference type="Proteomes" id="UP001060771">
    <property type="component" value="Chromosome"/>
</dbReference>
<protein>
    <submittedName>
        <fullName evidence="2">Uncharacterized protein</fullName>
    </submittedName>
</protein>
<feature type="transmembrane region" description="Helical" evidence="1">
    <location>
        <begin position="21"/>
        <end position="39"/>
    </location>
</feature>
<accession>A0ABN6SSH5</accession>
<keyword evidence="1" id="KW-0812">Transmembrane</keyword>
<organism evidence="2 3">
    <name type="scientific">Vulcanisaeta souniana JCM 11219</name>
    <dbReference type="NCBI Taxonomy" id="1293586"/>
    <lineage>
        <taxon>Archaea</taxon>
        <taxon>Thermoproteota</taxon>
        <taxon>Thermoprotei</taxon>
        <taxon>Thermoproteales</taxon>
        <taxon>Thermoproteaceae</taxon>
        <taxon>Vulcanisaeta</taxon>
    </lineage>
</organism>
<sequence>MLAAALLTGNALSIYFTTYSVPGAVFGGISTGLGLFFGLY</sequence>
<keyword evidence="1" id="KW-1133">Transmembrane helix</keyword>
<dbReference type="EMBL" id="AP026830">
    <property type="protein sequence ID" value="BDR92428.1"/>
    <property type="molecule type" value="Genomic_DNA"/>
</dbReference>
<evidence type="ECO:0000256" key="1">
    <source>
        <dbReference type="SAM" id="Phobius"/>
    </source>
</evidence>
<name>A0ABN6SSH5_9CREN</name>
<keyword evidence="3" id="KW-1185">Reference proteome</keyword>
<keyword evidence="1" id="KW-0472">Membrane</keyword>